<dbReference type="InterPro" id="IPR036291">
    <property type="entry name" value="NAD(P)-bd_dom_sf"/>
</dbReference>
<dbReference type="SUPFAM" id="SSF51735">
    <property type="entry name" value="NAD(P)-binding Rossmann-fold domains"/>
    <property type="match status" value="1"/>
</dbReference>
<dbReference type="InterPro" id="IPR051397">
    <property type="entry name" value="Zn-ADH-like_protein"/>
</dbReference>
<name>A0ABW6GE12_9ACTN</name>
<dbReference type="Gene3D" id="3.90.180.10">
    <property type="entry name" value="Medium-chain alcohol dehydrogenases, catalytic domain"/>
    <property type="match status" value="1"/>
</dbReference>
<dbReference type="PANTHER" id="PTHR43677">
    <property type="entry name" value="SHORT-CHAIN DEHYDROGENASE/REDUCTASE"/>
    <property type="match status" value="1"/>
</dbReference>
<dbReference type="EMBL" id="JBHYPX010000003">
    <property type="protein sequence ID" value="MFE1350970.1"/>
    <property type="molecule type" value="Genomic_DNA"/>
</dbReference>
<dbReference type="InterPro" id="IPR013154">
    <property type="entry name" value="ADH-like_N"/>
</dbReference>
<dbReference type="Pfam" id="PF08240">
    <property type="entry name" value="ADH_N"/>
    <property type="match status" value="1"/>
</dbReference>
<sequence>MREFTLHSYDGPAGLRLQDGPEPTPGPGELLIRVEAAGLTPPLLRTLRGHGRAPLPHSPGGDLVGRVLAVGPDVTGHRPGDRVGGIAFSGAYAELALVRPEFVTPVAEDLPAAEALAVIRSGLVALAALRTGTLAPGESVLITSAAGGVGHLAVQLARALGAERVVAAVGSAAKVGFLRDLGATEVVTYAQLDDTDVLDDLEPIDLLIDNAGGEALAAAHAALAPFGRLVVNSGAGGTLDAGTLLRGAHTAIGLAMSQLSHHRSDFIADCRAALWHHLATGTLRPACTTFPFARLPEAVALMERREHLGKLVLLAEPA</sequence>
<keyword evidence="4" id="KW-1185">Reference proteome</keyword>
<proteinExistence type="predicted"/>
<dbReference type="PANTHER" id="PTHR43677:SF4">
    <property type="entry name" value="QUINONE OXIDOREDUCTASE-LIKE PROTEIN 2"/>
    <property type="match status" value="1"/>
</dbReference>
<dbReference type="Gene3D" id="3.40.50.720">
    <property type="entry name" value="NAD(P)-binding Rossmann-like Domain"/>
    <property type="match status" value="1"/>
</dbReference>
<reference evidence="3 4" key="1">
    <citation type="submission" date="2024-09" db="EMBL/GenBank/DDBJ databases">
        <title>The Natural Products Discovery Center: Release of the First 8490 Sequenced Strains for Exploring Actinobacteria Biosynthetic Diversity.</title>
        <authorList>
            <person name="Kalkreuter E."/>
            <person name="Kautsar S.A."/>
            <person name="Yang D."/>
            <person name="Bader C.D."/>
            <person name="Teijaro C.N."/>
            <person name="Fluegel L."/>
            <person name="Davis C.M."/>
            <person name="Simpson J.R."/>
            <person name="Lauterbach L."/>
            <person name="Steele A.D."/>
            <person name="Gui C."/>
            <person name="Meng S."/>
            <person name="Li G."/>
            <person name="Viehrig K."/>
            <person name="Ye F."/>
            <person name="Su P."/>
            <person name="Kiefer A.F."/>
            <person name="Nichols A."/>
            <person name="Cepeda A.J."/>
            <person name="Yan W."/>
            <person name="Fan B."/>
            <person name="Jiang Y."/>
            <person name="Adhikari A."/>
            <person name="Zheng C.-J."/>
            <person name="Schuster L."/>
            <person name="Cowan T.M."/>
            <person name="Smanski M.J."/>
            <person name="Chevrette M.G."/>
            <person name="De Carvalho L.P.S."/>
            <person name="Shen B."/>
        </authorList>
    </citation>
    <scope>NUCLEOTIDE SEQUENCE [LARGE SCALE GENOMIC DNA]</scope>
    <source>
        <strain evidence="3 4">NPDC058753</strain>
    </source>
</reference>
<organism evidence="3 4">
    <name type="scientific">Kitasatospora phosalacinea</name>
    <dbReference type="NCBI Taxonomy" id="2065"/>
    <lineage>
        <taxon>Bacteria</taxon>
        <taxon>Bacillati</taxon>
        <taxon>Actinomycetota</taxon>
        <taxon>Actinomycetes</taxon>
        <taxon>Kitasatosporales</taxon>
        <taxon>Streptomycetaceae</taxon>
        <taxon>Kitasatospora</taxon>
    </lineage>
</organism>
<dbReference type="InterPro" id="IPR011032">
    <property type="entry name" value="GroES-like_sf"/>
</dbReference>
<comment type="caution">
    <text evidence="3">The sequence shown here is derived from an EMBL/GenBank/DDBJ whole genome shotgun (WGS) entry which is preliminary data.</text>
</comment>
<gene>
    <name evidence="3" type="ORF">ACFW6T_03160</name>
</gene>
<evidence type="ECO:0000256" key="1">
    <source>
        <dbReference type="SAM" id="MobiDB-lite"/>
    </source>
</evidence>
<evidence type="ECO:0000313" key="3">
    <source>
        <dbReference type="EMBL" id="MFE1350970.1"/>
    </source>
</evidence>
<protein>
    <submittedName>
        <fullName evidence="3">Zinc-binding alcohol dehydrogenase family protein</fullName>
    </submittedName>
</protein>
<dbReference type="PROSITE" id="PS01162">
    <property type="entry name" value="QOR_ZETA_CRYSTAL"/>
    <property type="match status" value="1"/>
</dbReference>
<dbReference type="InterPro" id="IPR013149">
    <property type="entry name" value="ADH-like_C"/>
</dbReference>
<accession>A0ABW6GE12</accession>
<feature type="region of interest" description="Disordered" evidence="1">
    <location>
        <begin position="1"/>
        <end position="26"/>
    </location>
</feature>
<feature type="domain" description="Enoyl reductase (ER)" evidence="2">
    <location>
        <begin position="11"/>
        <end position="313"/>
    </location>
</feature>
<dbReference type="Proteomes" id="UP001599542">
    <property type="component" value="Unassembled WGS sequence"/>
</dbReference>
<evidence type="ECO:0000313" key="4">
    <source>
        <dbReference type="Proteomes" id="UP001599542"/>
    </source>
</evidence>
<dbReference type="InterPro" id="IPR020843">
    <property type="entry name" value="ER"/>
</dbReference>
<dbReference type="InterPro" id="IPR002364">
    <property type="entry name" value="Quin_OxRdtase/zeta-crystal_CS"/>
</dbReference>
<dbReference type="Pfam" id="PF00107">
    <property type="entry name" value="ADH_zinc_N"/>
    <property type="match status" value="1"/>
</dbReference>
<dbReference type="SMART" id="SM00829">
    <property type="entry name" value="PKS_ER"/>
    <property type="match status" value="1"/>
</dbReference>
<evidence type="ECO:0000259" key="2">
    <source>
        <dbReference type="SMART" id="SM00829"/>
    </source>
</evidence>
<dbReference type="SUPFAM" id="SSF50129">
    <property type="entry name" value="GroES-like"/>
    <property type="match status" value="1"/>
</dbReference>
<dbReference type="RefSeq" id="WP_380315950.1">
    <property type="nucleotide sequence ID" value="NZ_JBHYPW010000002.1"/>
</dbReference>